<dbReference type="Gene3D" id="3.30.420.10">
    <property type="entry name" value="Ribonuclease H-like superfamily/Ribonuclease H"/>
    <property type="match status" value="1"/>
</dbReference>
<sequence length="468" mass="54785">MSNLKCERKRKIIHSEGRAIIARVYHFLQEEYNFMKANNMDHCDLSPLANIRKRTAEATGFSERTVTTILKEEKELPSSSASFTSPMKKRRKRNNKFNLANMSLEIIRTTVQNFHIVEKQLLTLSKLRSVLSEKIGFDGCLNTLRSILKKLGYKWRKIGNNREALQERHEIQLWRLNFLKKIFQYRSEGRPIVYTDETYVLTSHVRQNTWLRQNNDLKGNKQFSKKLSTGSRFIVVHAGSSDGFVPNASLVYKAASTSGDYHSNMNHDNYTKWLNEKLLPNLPEKSVIVMDNASYHNTRSSKIPTSNSSKGEMQKWLTENGISFDNRFKKVELYDLIKKNKDRFITFKIDDFIRKKGFEILRLPPYHPELNPIENIWGIIKNQIASKIIGQTMTVVQSLIDECINNIDQITWRNTCKHVEKIEKDYMKYFDYDFQFIINVSEDDDSDNESENDDSDRVEMFDENSNII</sequence>
<keyword evidence="3" id="KW-1185">Reference proteome</keyword>
<evidence type="ECO:0000256" key="1">
    <source>
        <dbReference type="SAM" id="MobiDB-lite"/>
    </source>
</evidence>
<protein>
    <submittedName>
        <fullName evidence="4">Uncharacterized protein LOC113397859</fullName>
    </submittedName>
</protein>
<name>A0A8B8I525_VANTA</name>
<evidence type="ECO:0000259" key="2">
    <source>
        <dbReference type="Pfam" id="PF13358"/>
    </source>
</evidence>
<organism evidence="3 4">
    <name type="scientific">Vanessa tameamea</name>
    <name type="common">Kamehameha butterfly</name>
    <dbReference type="NCBI Taxonomy" id="334116"/>
    <lineage>
        <taxon>Eukaryota</taxon>
        <taxon>Metazoa</taxon>
        <taxon>Ecdysozoa</taxon>
        <taxon>Arthropoda</taxon>
        <taxon>Hexapoda</taxon>
        <taxon>Insecta</taxon>
        <taxon>Pterygota</taxon>
        <taxon>Neoptera</taxon>
        <taxon>Endopterygota</taxon>
        <taxon>Lepidoptera</taxon>
        <taxon>Glossata</taxon>
        <taxon>Ditrysia</taxon>
        <taxon>Papilionoidea</taxon>
        <taxon>Nymphalidae</taxon>
        <taxon>Nymphalinae</taxon>
        <taxon>Vanessa</taxon>
    </lineage>
</organism>
<evidence type="ECO:0000313" key="4">
    <source>
        <dbReference type="RefSeq" id="XP_026492164.1"/>
    </source>
</evidence>
<dbReference type="Proteomes" id="UP001652626">
    <property type="component" value="Chromosome 13"/>
</dbReference>
<dbReference type="Pfam" id="PF13358">
    <property type="entry name" value="DDE_3"/>
    <property type="match status" value="1"/>
</dbReference>
<feature type="region of interest" description="Disordered" evidence="1">
    <location>
        <begin position="443"/>
        <end position="468"/>
    </location>
</feature>
<dbReference type="PANTHER" id="PTHR33939:SF1">
    <property type="entry name" value="DUF4371 DOMAIN-CONTAINING PROTEIN"/>
    <property type="match status" value="1"/>
</dbReference>
<dbReference type="AlphaFoldDB" id="A0A8B8I525"/>
<dbReference type="GeneID" id="113397859"/>
<accession>A0A8B8I525</accession>
<dbReference type="OMA" id="DYHSNMN"/>
<dbReference type="OrthoDB" id="2266637at2759"/>
<dbReference type="RefSeq" id="XP_026492164.1">
    <property type="nucleotide sequence ID" value="XM_026636379.2"/>
</dbReference>
<dbReference type="GO" id="GO:0003676">
    <property type="term" value="F:nucleic acid binding"/>
    <property type="evidence" value="ECO:0007669"/>
    <property type="project" value="InterPro"/>
</dbReference>
<feature type="domain" description="Tc1-like transposase DDE" evidence="2">
    <location>
        <begin position="252"/>
        <end position="386"/>
    </location>
</feature>
<gene>
    <name evidence="4" type="primary">LOC113397859</name>
</gene>
<dbReference type="PANTHER" id="PTHR33939">
    <property type="entry name" value="PROTEIN CBG22215"/>
    <property type="match status" value="1"/>
</dbReference>
<feature type="compositionally biased region" description="Acidic residues" evidence="1">
    <location>
        <begin position="443"/>
        <end position="454"/>
    </location>
</feature>
<reference evidence="4" key="1">
    <citation type="submission" date="2025-08" db="UniProtKB">
        <authorList>
            <consortium name="RefSeq"/>
        </authorList>
    </citation>
    <scope>IDENTIFICATION</scope>
    <source>
        <tissue evidence="4">Whole body</tissue>
    </source>
</reference>
<dbReference type="InterPro" id="IPR036397">
    <property type="entry name" value="RNaseH_sf"/>
</dbReference>
<evidence type="ECO:0000313" key="3">
    <source>
        <dbReference type="Proteomes" id="UP001652626"/>
    </source>
</evidence>
<proteinExistence type="predicted"/>
<dbReference type="InterPro" id="IPR038717">
    <property type="entry name" value="Tc1-like_DDE_dom"/>
</dbReference>